<dbReference type="RefSeq" id="WP_065112282.1">
    <property type="nucleotide sequence ID" value="NZ_CAWQOO010000334.1"/>
</dbReference>
<reference evidence="2" key="4">
    <citation type="journal article" date="2018" name="Nature">
        <title>A major lineage of non-tailed dsDNA viruses as unrecognized killers of marine bacteria.</title>
        <authorList>
            <person name="Kauffman K.M."/>
            <person name="Hussain F.A."/>
            <person name="Yang J."/>
            <person name="Arevalo P."/>
            <person name="Brown J.M."/>
            <person name="Chang W.K."/>
            <person name="VanInsberghe D."/>
            <person name="Elsherbini J."/>
            <person name="Sharma R.S."/>
            <person name="Cutler M.B."/>
            <person name="Kelly L."/>
            <person name="Polz M.F."/>
        </authorList>
    </citation>
    <scope>NUCLEOTIDE SEQUENCE</scope>
    <source>
        <strain evidence="3">10N.261.48.A1</strain>
        <strain evidence="2">10N.261.51.B8</strain>
    </source>
</reference>
<dbReference type="Proteomes" id="UP000305840">
    <property type="component" value="Unassembled WGS sequence"/>
</dbReference>
<dbReference type="Proteomes" id="UP000235554">
    <property type="component" value="Unassembled WGS sequence"/>
</dbReference>
<dbReference type="EMBL" id="SYVO01000089">
    <property type="protein sequence ID" value="TKG03833.1"/>
    <property type="molecule type" value="Genomic_DNA"/>
</dbReference>
<comment type="caution">
    <text evidence="2">The sequence shown here is derived from an EMBL/GenBank/DDBJ whole genome shotgun (WGS) entry which is preliminary data.</text>
</comment>
<dbReference type="Proteomes" id="UP000235746">
    <property type="component" value="Unassembled WGS sequence"/>
</dbReference>
<proteinExistence type="predicted"/>
<feature type="signal peptide" evidence="1">
    <location>
        <begin position="1"/>
        <end position="24"/>
    </location>
</feature>
<evidence type="ECO:0000313" key="3">
    <source>
        <dbReference type="EMBL" id="PMM59125.1"/>
    </source>
</evidence>
<reference evidence="4 7" key="5">
    <citation type="submission" date="2019-04" db="EMBL/GenBank/DDBJ databases">
        <title>A reverse ecology approach based on a biological definition of microbial populations.</title>
        <authorList>
            <person name="Arevalo P."/>
            <person name="Vaninsberghe D."/>
            <person name="Elsherbini J."/>
            <person name="Gore J."/>
            <person name="Polz M."/>
        </authorList>
    </citation>
    <scope>NUCLEOTIDE SEQUENCE [LARGE SCALE GENOMIC DNA]</scope>
    <source>
        <strain evidence="4 7">10N.222.48.A1</strain>
    </source>
</reference>
<reference evidence="2" key="2">
    <citation type="submission" date="2016-07" db="EMBL/GenBank/DDBJ databases">
        <authorList>
            <person name="Wan K."/>
            <person name="Booth B."/>
            <person name="Spirohn K."/>
            <person name="Hao T."/>
            <person name="Hu Y."/>
            <person name="Calderwood M."/>
            <person name="Hill D."/>
            <person name="Mohr S."/>
            <person name="Vidal M."/>
            <person name="Celniker S."/>
            <person name="Perrimon N."/>
        </authorList>
    </citation>
    <scope>NUCLEOTIDE SEQUENCE</scope>
    <source>
        <strain evidence="2">10N.261.51.B8</strain>
    </source>
</reference>
<evidence type="ECO:0000313" key="5">
    <source>
        <dbReference type="Proteomes" id="UP000235554"/>
    </source>
</evidence>
<evidence type="ECO:0000313" key="6">
    <source>
        <dbReference type="Proteomes" id="UP000235746"/>
    </source>
</evidence>
<keyword evidence="1" id="KW-0732">Signal</keyword>
<evidence type="ECO:0000313" key="4">
    <source>
        <dbReference type="EMBL" id="TKG03833.1"/>
    </source>
</evidence>
<feature type="chain" id="PRO_5036045771" description="DUF2066 domain-containing protein" evidence="1">
    <location>
        <begin position="25"/>
        <end position="226"/>
    </location>
</feature>
<dbReference type="EMBL" id="MCYL01000010">
    <property type="protein sequence ID" value="PML57761.1"/>
    <property type="molecule type" value="Genomic_DNA"/>
</dbReference>
<evidence type="ECO:0000313" key="2">
    <source>
        <dbReference type="EMBL" id="PML57761.1"/>
    </source>
</evidence>
<protein>
    <recommendedName>
        <fullName evidence="8">DUF2066 domain-containing protein</fullName>
    </recommendedName>
</protein>
<dbReference type="EMBL" id="MCZJ01000013">
    <property type="protein sequence ID" value="PMM59125.1"/>
    <property type="molecule type" value="Genomic_DNA"/>
</dbReference>
<accession>A0A2N7IJ28</accession>
<evidence type="ECO:0000256" key="1">
    <source>
        <dbReference type="SAM" id="SignalP"/>
    </source>
</evidence>
<gene>
    <name evidence="3" type="ORF">BCT50_06760</name>
    <name evidence="2" type="ORF">BCT74_17835</name>
    <name evidence="4" type="ORF">FCV91_20750</name>
</gene>
<reference evidence="3" key="3">
    <citation type="submission" date="2016-07" db="EMBL/GenBank/DDBJ databases">
        <authorList>
            <person name="Kauffman K."/>
            <person name="Arevalo P."/>
            <person name="Polz M.F."/>
        </authorList>
    </citation>
    <scope>NUCLEOTIDE SEQUENCE</scope>
    <source>
        <strain evidence="3">10N.261.48.A1</strain>
    </source>
</reference>
<name>A0A2N7IJ28_9VIBR</name>
<organism evidence="2 6">
    <name type="scientific">Vibrio lentus</name>
    <dbReference type="NCBI Taxonomy" id="136468"/>
    <lineage>
        <taxon>Bacteria</taxon>
        <taxon>Pseudomonadati</taxon>
        <taxon>Pseudomonadota</taxon>
        <taxon>Gammaproteobacteria</taxon>
        <taxon>Vibrionales</taxon>
        <taxon>Vibrionaceae</taxon>
        <taxon>Vibrio</taxon>
    </lineage>
</organism>
<reference evidence="5 6" key="1">
    <citation type="submission" date="2016-07" db="EMBL/GenBank/DDBJ databases">
        <title>Nontailed viruses are major unrecognized killers of bacteria in the ocean.</title>
        <authorList>
            <person name="Kauffman K."/>
            <person name="Hussain F."/>
            <person name="Yang J."/>
            <person name="Arevalo P."/>
            <person name="Brown J."/>
            <person name="Cutler M."/>
            <person name="Kelly L."/>
            <person name="Polz M.F."/>
        </authorList>
    </citation>
    <scope>NUCLEOTIDE SEQUENCE [LARGE SCALE GENOMIC DNA]</scope>
    <source>
        <strain evidence="5">10N.261.48.A1</strain>
        <strain evidence="6">10N.261.51.B8</strain>
    </source>
</reference>
<sequence length="226" mass="25233">MKYVPRLFLVLFSFLFSVSSYSAAYGVSVAWKTQDAQAVFDAMPTQKKAFANLIDAGLIHDMFISESFIGDQAFPIIKFVMEADSEEEVRRVIGNLPLQFKELAEITEVRDIGSKWLDTEVAFKNYAIELSWKEPEDQLIADKVISVDLQKVVDWSAQGVITSAYLKNQAIAEAQANQMAMIRPIYSIAVLARDEQHALEIANELNAVKLGFASVNISELGFKLAL</sequence>
<evidence type="ECO:0008006" key="8">
    <source>
        <dbReference type="Google" id="ProtNLM"/>
    </source>
</evidence>
<evidence type="ECO:0000313" key="7">
    <source>
        <dbReference type="Proteomes" id="UP000305840"/>
    </source>
</evidence>
<dbReference type="AlphaFoldDB" id="A0A2N7IJ28"/>